<evidence type="ECO:0000313" key="12">
    <source>
        <dbReference type="EMBL" id="THU68704.1"/>
    </source>
</evidence>
<keyword evidence="3" id="KW-0805">Transcription regulation</keyword>
<dbReference type="SMART" id="SM00234">
    <property type="entry name" value="START"/>
    <property type="match status" value="1"/>
</dbReference>
<name>A0A4S8K1U3_MUSBA</name>
<feature type="domain" description="START" evidence="11">
    <location>
        <begin position="262"/>
        <end position="448"/>
    </location>
</feature>
<dbReference type="PANTHER" id="PTHR45654:SF77">
    <property type="entry name" value="HOMEOBOX-LEUCINE ZIPPER PROTEIN MERISTEM L1"/>
    <property type="match status" value="1"/>
</dbReference>
<comment type="similarity">
    <text evidence="2">Belongs to the HD-ZIP homeobox family. Class IV subfamily.</text>
</comment>
<proteinExistence type="inferred from homology"/>
<dbReference type="Proteomes" id="UP000317650">
    <property type="component" value="Chromosome 8"/>
</dbReference>
<dbReference type="Gene3D" id="1.10.10.60">
    <property type="entry name" value="Homeodomain-like"/>
    <property type="match status" value="1"/>
</dbReference>
<evidence type="ECO:0000256" key="8">
    <source>
        <dbReference type="ARBA" id="ARBA00023242"/>
    </source>
</evidence>
<evidence type="ECO:0000256" key="1">
    <source>
        <dbReference type="ARBA" id="ARBA00004123"/>
    </source>
</evidence>
<keyword evidence="8" id="KW-0539">Nucleus</keyword>
<reference evidence="12 13" key="1">
    <citation type="journal article" date="2019" name="Nat. Plants">
        <title>Genome sequencing of Musa balbisiana reveals subgenome evolution and function divergence in polyploid bananas.</title>
        <authorList>
            <person name="Yao X."/>
        </authorList>
    </citation>
    <scope>NUCLEOTIDE SEQUENCE [LARGE SCALE GENOMIC DNA]</scope>
    <source>
        <strain evidence="13">cv. DH-PKW</strain>
        <tissue evidence="12">Leaves</tissue>
    </source>
</reference>
<keyword evidence="6" id="KW-0371">Homeobox</keyword>
<comment type="caution">
    <text evidence="12">The sequence shown here is derived from an EMBL/GenBank/DDBJ whole genome shotgun (WGS) entry which is preliminary data.</text>
</comment>
<dbReference type="AlphaFoldDB" id="A0A4S8K1U3"/>
<dbReference type="InterPro" id="IPR057993">
    <property type="entry name" value="HD-Zip_IV_C"/>
</dbReference>
<dbReference type="Pfam" id="PF25797">
    <property type="entry name" value="PDF2_C"/>
    <property type="match status" value="1"/>
</dbReference>
<dbReference type="GO" id="GO:0008289">
    <property type="term" value="F:lipid binding"/>
    <property type="evidence" value="ECO:0007669"/>
    <property type="project" value="InterPro"/>
</dbReference>
<dbReference type="InterPro" id="IPR023393">
    <property type="entry name" value="START-like_dom_sf"/>
</dbReference>
<evidence type="ECO:0000256" key="5">
    <source>
        <dbReference type="ARBA" id="ARBA00023125"/>
    </source>
</evidence>
<dbReference type="GO" id="GO:0005634">
    <property type="term" value="C:nucleus"/>
    <property type="evidence" value="ECO:0007669"/>
    <property type="project" value="UniProtKB-SubCell"/>
</dbReference>
<sequence>MPRAREEDFESKSGSENIEVASGDDQDQSHRPRKKRYHRHTQHQIQELEAYYDLSLFSPSSSSLKDFVFVPHSFCASPSYFTLHVVQVLILTCVPFSFFKECPHPDDKQRKELSRELGLEPLQNHHERNENTQLRTENEKLRAENLRYKEALTNASCPNCGGPAALGEMSFDEHHLRIENARLREEVALLHLYHKLYEVGEGANFTLLTMLSQIDRISGIAAKYVGKPLVSYALPSPAISSRSPLDVGVGGELFGVGVSGQTDIEKPVVVELAVAAMEELFRMAQLGEPLWIPGPDNATEILNEEEYVRAFPRGIGPKPFGLNSEASRETAVVIMNQMNVVEMLMDVNQWSGVFSSIVSRAMTVQVLSTGVAGNYNGALQVMSAEFQVPSPLVPTRESLFVRYCKQHPDGTWAVVDVSLDSLRPSPVLRCRRRPSGCLIQELPNGYSKRWVGTLNRQCERLASVMASNIPSGDIGVITTPEGRKSMLKLAERMVISFCGGVSASTTHQWTTLSGSGAEDVRVMTRKSVDDPGRPPGIVLNAATSFWLPVPPQRVFDFLRDESSRSEWDILSNGGVVQEMAHIANGQDHGNCVSLLRVNSTNSNQSNMLILQESCTDATGSYVIYAPVDVIAMNVVLNGGDPDYVALLPSGFSILPDGPTGGGPGGGRINGGEEEGGSGGSLLTVAFQILVDSVPTAKLSLGSVATVNSLIACTVERIKASVAGEVAR</sequence>
<evidence type="ECO:0000256" key="2">
    <source>
        <dbReference type="ARBA" id="ARBA00006789"/>
    </source>
</evidence>
<keyword evidence="4 9" id="KW-0175">Coiled coil</keyword>
<dbReference type="Gene3D" id="3.30.530.20">
    <property type="match status" value="1"/>
</dbReference>
<keyword evidence="5" id="KW-0238">DNA-binding</keyword>
<comment type="subcellular location">
    <subcellularLocation>
        <location evidence="1">Nucleus</location>
    </subcellularLocation>
</comment>
<dbReference type="CDD" id="cd00086">
    <property type="entry name" value="homeodomain"/>
    <property type="match status" value="1"/>
</dbReference>
<dbReference type="InterPro" id="IPR001356">
    <property type="entry name" value="HD"/>
</dbReference>
<evidence type="ECO:0000256" key="3">
    <source>
        <dbReference type="ARBA" id="ARBA00023015"/>
    </source>
</evidence>
<evidence type="ECO:0000256" key="6">
    <source>
        <dbReference type="ARBA" id="ARBA00023155"/>
    </source>
</evidence>
<dbReference type="PANTHER" id="PTHR45654">
    <property type="entry name" value="HOMEOBOX-LEUCINE ZIPPER PROTEIN MERISTEM L1"/>
    <property type="match status" value="1"/>
</dbReference>
<dbReference type="CDD" id="cd08875">
    <property type="entry name" value="START_ArGLABRA2_like"/>
    <property type="match status" value="1"/>
</dbReference>
<dbReference type="STRING" id="52838.A0A4S8K1U3"/>
<feature type="compositionally biased region" description="Basic and acidic residues" evidence="10">
    <location>
        <begin position="1"/>
        <end position="13"/>
    </location>
</feature>
<organism evidence="12 13">
    <name type="scientific">Musa balbisiana</name>
    <name type="common">Banana</name>
    <dbReference type="NCBI Taxonomy" id="52838"/>
    <lineage>
        <taxon>Eukaryota</taxon>
        <taxon>Viridiplantae</taxon>
        <taxon>Streptophyta</taxon>
        <taxon>Embryophyta</taxon>
        <taxon>Tracheophyta</taxon>
        <taxon>Spermatophyta</taxon>
        <taxon>Magnoliopsida</taxon>
        <taxon>Liliopsida</taxon>
        <taxon>Zingiberales</taxon>
        <taxon>Musaceae</taxon>
        <taxon>Musa</taxon>
    </lineage>
</organism>
<dbReference type="EMBL" id="PYDT01000002">
    <property type="protein sequence ID" value="THU68704.1"/>
    <property type="molecule type" value="Genomic_DNA"/>
</dbReference>
<dbReference type="Pfam" id="PF01852">
    <property type="entry name" value="START"/>
    <property type="match status" value="1"/>
</dbReference>
<evidence type="ECO:0000256" key="7">
    <source>
        <dbReference type="ARBA" id="ARBA00023163"/>
    </source>
</evidence>
<evidence type="ECO:0000259" key="11">
    <source>
        <dbReference type="PROSITE" id="PS50848"/>
    </source>
</evidence>
<evidence type="ECO:0000256" key="9">
    <source>
        <dbReference type="SAM" id="Coils"/>
    </source>
</evidence>
<feature type="region of interest" description="Disordered" evidence="10">
    <location>
        <begin position="1"/>
        <end position="39"/>
    </location>
</feature>
<dbReference type="InterPro" id="IPR042160">
    <property type="entry name" value="HD-Zip_IV"/>
</dbReference>
<protein>
    <recommendedName>
        <fullName evidence="11">START domain-containing protein</fullName>
    </recommendedName>
</protein>
<keyword evidence="7" id="KW-0804">Transcription</keyword>
<gene>
    <name evidence="12" type="ORF">C4D60_Mb08t06670</name>
</gene>
<dbReference type="PROSITE" id="PS50848">
    <property type="entry name" value="START"/>
    <property type="match status" value="1"/>
</dbReference>
<dbReference type="GO" id="GO:0003677">
    <property type="term" value="F:DNA binding"/>
    <property type="evidence" value="ECO:0007669"/>
    <property type="project" value="UniProtKB-KW"/>
</dbReference>
<accession>A0A4S8K1U3</accession>
<dbReference type="SUPFAM" id="SSF55961">
    <property type="entry name" value="Bet v1-like"/>
    <property type="match status" value="2"/>
</dbReference>
<evidence type="ECO:0000256" key="10">
    <source>
        <dbReference type="SAM" id="MobiDB-lite"/>
    </source>
</evidence>
<keyword evidence="13" id="KW-1185">Reference proteome</keyword>
<dbReference type="InterPro" id="IPR002913">
    <property type="entry name" value="START_lipid-bd_dom"/>
</dbReference>
<evidence type="ECO:0000313" key="13">
    <source>
        <dbReference type="Proteomes" id="UP000317650"/>
    </source>
</evidence>
<feature type="coiled-coil region" evidence="9">
    <location>
        <begin position="124"/>
        <end position="151"/>
    </location>
</feature>
<evidence type="ECO:0000256" key="4">
    <source>
        <dbReference type="ARBA" id="ARBA00023054"/>
    </source>
</evidence>